<keyword evidence="3" id="KW-1185">Reference proteome</keyword>
<dbReference type="InterPro" id="IPR000719">
    <property type="entry name" value="Prot_kinase_dom"/>
</dbReference>
<evidence type="ECO:0000313" key="2">
    <source>
        <dbReference type="EMBL" id="RIB05428.1"/>
    </source>
</evidence>
<dbReference type="SUPFAM" id="SSF56112">
    <property type="entry name" value="Protein kinase-like (PK-like)"/>
    <property type="match status" value="1"/>
</dbReference>
<dbReference type="OrthoDB" id="4062651at2759"/>
<dbReference type="PROSITE" id="PS50011">
    <property type="entry name" value="PROTEIN_KINASE_DOM"/>
    <property type="match status" value="1"/>
</dbReference>
<keyword evidence="2" id="KW-0808">Transferase</keyword>
<evidence type="ECO:0000313" key="3">
    <source>
        <dbReference type="Proteomes" id="UP000266673"/>
    </source>
</evidence>
<proteinExistence type="predicted"/>
<dbReference type="InterPro" id="IPR011009">
    <property type="entry name" value="Kinase-like_dom_sf"/>
</dbReference>
<dbReference type="AlphaFoldDB" id="A0A397U8M2"/>
<organism evidence="2 3">
    <name type="scientific">Gigaspora rosea</name>
    <dbReference type="NCBI Taxonomy" id="44941"/>
    <lineage>
        <taxon>Eukaryota</taxon>
        <taxon>Fungi</taxon>
        <taxon>Fungi incertae sedis</taxon>
        <taxon>Mucoromycota</taxon>
        <taxon>Glomeromycotina</taxon>
        <taxon>Glomeromycetes</taxon>
        <taxon>Diversisporales</taxon>
        <taxon>Gigasporaceae</taxon>
        <taxon>Gigaspora</taxon>
    </lineage>
</organism>
<dbReference type="InterPro" id="IPR001245">
    <property type="entry name" value="Ser-Thr/Tyr_kinase_cat_dom"/>
</dbReference>
<protein>
    <submittedName>
        <fullName evidence="2">Kinase-like domain-containing protein</fullName>
    </submittedName>
</protein>
<dbReference type="PANTHER" id="PTHR44329">
    <property type="entry name" value="SERINE/THREONINE-PROTEIN KINASE TNNI3K-RELATED"/>
    <property type="match status" value="1"/>
</dbReference>
<gene>
    <name evidence="2" type="ORF">C2G38_596944</name>
</gene>
<dbReference type="SMART" id="SM00220">
    <property type="entry name" value="S_TKc"/>
    <property type="match status" value="1"/>
</dbReference>
<dbReference type="InterPro" id="IPR051681">
    <property type="entry name" value="Ser/Thr_Kinases-Pseudokinases"/>
</dbReference>
<sequence length="394" mass="44937">MLVIDYYNNKRKSVNGICEHCKRYNTSPVWCQLCDPPKVVQEICGDENIDNCIKEFQLKATAFENVIEWIPFNRLENIKIIGKGGFSDIYSAIWLDGKRMVKGDDNLGYVQCRKTSFDVALKTLPGSQTSSSEFLNEFKNNMQFSSLEVYGLTQNTKTGQYLMVYQFANRGNLREFLAKHFSDLIWYKKLKQLADISYDLSRIHGTGFSHNDVHSGNILLNQDIDGNIISYISDLGLSRKQDEHNSKGVYGVAPYVAPEIFIGHQYSQKADIYGLGVIMAEITTGKRPYYGFKLDSEFAFDIVFNGLRPEFAEGTPDCYIELAKECMDSDPQNRPTAECVHLKINHWKTILEAENLTDNEELYIKKQFIDADNIINKTSLTSLDIKGINCFTLL</sequence>
<name>A0A397U8M2_9GLOM</name>
<comment type="caution">
    <text evidence="2">The sequence shown here is derived from an EMBL/GenBank/DDBJ whole genome shotgun (WGS) entry which is preliminary data.</text>
</comment>
<dbReference type="STRING" id="44941.A0A397U8M2"/>
<dbReference type="GO" id="GO:0005524">
    <property type="term" value="F:ATP binding"/>
    <property type="evidence" value="ECO:0007669"/>
    <property type="project" value="InterPro"/>
</dbReference>
<dbReference type="Pfam" id="PF07714">
    <property type="entry name" value="PK_Tyr_Ser-Thr"/>
    <property type="match status" value="1"/>
</dbReference>
<dbReference type="GO" id="GO:0004674">
    <property type="term" value="F:protein serine/threonine kinase activity"/>
    <property type="evidence" value="ECO:0007669"/>
    <property type="project" value="TreeGrafter"/>
</dbReference>
<keyword evidence="2" id="KW-0418">Kinase</keyword>
<accession>A0A397U8M2</accession>
<reference evidence="2 3" key="1">
    <citation type="submission" date="2018-06" db="EMBL/GenBank/DDBJ databases">
        <title>Comparative genomics reveals the genomic features of Rhizophagus irregularis, R. cerebriforme, R. diaphanum and Gigaspora rosea, and their symbiotic lifestyle signature.</title>
        <authorList>
            <person name="Morin E."/>
            <person name="San Clemente H."/>
            <person name="Chen E.C.H."/>
            <person name="De La Providencia I."/>
            <person name="Hainaut M."/>
            <person name="Kuo A."/>
            <person name="Kohler A."/>
            <person name="Murat C."/>
            <person name="Tang N."/>
            <person name="Roy S."/>
            <person name="Loubradou J."/>
            <person name="Henrissat B."/>
            <person name="Grigoriev I.V."/>
            <person name="Corradi N."/>
            <person name="Roux C."/>
            <person name="Martin F.M."/>
        </authorList>
    </citation>
    <scope>NUCLEOTIDE SEQUENCE [LARGE SCALE GENOMIC DNA]</scope>
    <source>
        <strain evidence="2 3">DAOM 194757</strain>
    </source>
</reference>
<evidence type="ECO:0000259" key="1">
    <source>
        <dbReference type="PROSITE" id="PS50011"/>
    </source>
</evidence>
<feature type="domain" description="Protein kinase" evidence="1">
    <location>
        <begin position="75"/>
        <end position="344"/>
    </location>
</feature>
<dbReference type="EMBL" id="QKWP01001984">
    <property type="protein sequence ID" value="RIB05428.1"/>
    <property type="molecule type" value="Genomic_DNA"/>
</dbReference>
<dbReference type="PANTHER" id="PTHR44329:SF214">
    <property type="entry name" value="PROTEIN KINASE DOMAIN-CONTAINING PROTEIN"/>
    <property type="match status" value="1"/>
</dbReference>
<dbReference type="Proteomes" id="UP000266673">
    <property type="component" value="Unassembled WGS sequence"/>
</dbReference>
<dbReference type="Gene3D" id="1.10.510.10">
    <property type="entry name" value="Transferase(Phosphotransferase) domain 1"/>
    <property type="match status" value="1"/>
</dbReference>